<dbReference type="Gene3D" id="3.40.50.300">
    <property type="entry name" value="P-loop containing nucleotide triphosphate hydrolases"/>
    <property type="match status" value="1"/>
</dbReference>
<sequence length="171" mass="19897">MKSFRNTISVSSNRCENIDVVTKQKCNRQLMIEESREFCFRCEEIAKEDLAIKNQSEELIKNREINELLDTFKSDILINEDLQEATFENYIPETSSQKKALQIARDYVRNFNKKNGLIMAGRTGVGNSHLSVSISKEIIKRKHTCLFISIPRLMTAIKGTYRKDNERNWIS</sequence>
<dbReference type="SUPFAM" id="SSF52540">
    <property type="entry name" value="P-loop containing nucleoside triphosphate hydrolases"/>
    <property type="match status" value="1"/>
</dbReference>
<dbReference type="GO" id="GO:0005524">
    <property type="term" value="F:ATP binding"/>
    <property type="evidence" value="ECO:0007669"/>
    <property type="project" value="UniProtKB-KW"/>
</dbReference>
<evidence type="ECO:0000313" key="2">
    <source>
        <dbReference type="Proteomes" id="UP000676456"/>
    </source>
</evidence>
<evidence type="ECO:0000313" key="1">
    <source>
        <dbReference type="EMBL" id="MBS4221382.1"/>
    </source>
</evidence>
<keyword evidence="1" id="KW-0547">Nucleotide-binding</keyword>
<dbReference type="PANTHER" id="PTHR30050:SF4">
    <property type="entry name" value="ATP-BINDING PROTEIN RV3427C IN INSERTION SEQUENCE-RELATED"/>
    <property type="match status" value="1"/>
</dbReference>
<dbReference type="Proteomes" id="UP000676456">
    <property type="component" value="Unassembled WGS sequence"/>
</dbReference>
<keyword evidence="1" id="KW-0067">ATP-binding</keyword>
<dbReference type="PANTHER" id="PTHR30050">
    <property type="entry name" value="CHROMOSOMAL REPLICATION INITIATOR PROTEIN DNAA"/>
    <property type="match status" value="1"/>
</dbReference>
<comment type="caution">
    <text evidence="1">The sequence shown here is derived from an EMBL/GenBank/DDBJ whole genome shotgun (WGS) entry which is preliminary data.</text>
</comment>
<protein>
    <submittedName>
        <fullName evidence="1">ATP-binding protein</fullName>
    </submittedName>
</protein>
<accession>A0A942Z3C5</accession>
<dbReference type="GO" id="GO:0006260">
    <property type="term" value="P:DNA replication"/>
    <property type="evidence" value="ECO:0007669"/>
    <property type="project" value="TreeGrafter"/>
</dbReference>
<dbReference type="AlphaFoldDB" id="A0A942Z3C5"/>
<dbReference type="InterPro" id="IPR027417">
    <property type="entry name" value="P-loop_NTPase"/>
</dbReference>
<dbReference type="RefSeq" id="WP_213096410.1">
    <property type="nucleotide sequence ID" value="NZ_JAGYPN010000001.1"/>
</dbReference>
<keyword evidence="2" id="KW-1185">Reference proteome</keyword>
<proteinExistence type="predicted"/>
<reference evidence="1 2" key="1">
    <citation type="submission" date="2021-05" db="EMBL/GenBank/DDBJ databases">
        <title>Novel Bacillus species.</title>
        <authorList>
            <person name="Liu G."/>
        </authorList>
    </citation>
    <scope>NUCLEOTIDE SEQUENCE [LARGE SCALE GENOMIC DNA]</scope>
    <source>
        <strain evidence="1 2">FJAT-49682</strain>
    </source>
</reference>
<organism evidence="1 2">
    <name type="scientific">Lederbergia citrea</name>
    <dbReference type="NCBI Taxonomy" id="2833581"/>
    <lineage>
        <taxon>Bacteria</taxon>
        <taxon>Bacillati</taxon>
        <taxon>Bacillota</taxon>
        <taxon>Bacilli</taxon>
        <taxon>Bacillales</taxon>
        <taxon>Bacillaceae</taxon>
        <taxon>Lederbergia</taxon>
    </lineage>
</organism>
<name>A0A942Z3C5_9BACI</name>
<dbReference type="EMBL" id="JAGYPN010000001">
    <property type="protein sequence ID" value="MBS4221382.1"/>
    <property type="molecule type" value="Genomic_DNA"/>
</dbReference>
<gene>
    <name evidence="1" type="ORF">KHA91_01255</name>
</gene>